<comment type="caution">
    <text evidence="3">The sequence shown here is derived from an EMBL/GenBank/DDBJ whole genome shotgun (WGS) entry which is preliminary data.</text>
</comment>
<dbReference type="Gene3D" id="3.40.50.1820">
    <property type="entry name" value="alpha/beta hydrolase"/>
    <property type="match status" value="1"/>
</dbReference>
<dbReference type="SUPFAM" id="SSF53474">
    <property type="entry name" value="alpha/beta-Hydrolases"/>
    <property type="match status" value="1"/>
</dbReference>
<organism evidence="3 4">
    <name type="scientific">Meloidogyne enterolobii</name>
    <name type="common">Root-knot nematode worm</name>
    <name type="synonym">Meloidogyne mayaguensis</name>
    <dbReference type="NCBI Taxonomy" id="390850"/>
    <lineage>
        <taxon>Eukaryota</taxon>
        <taxon>Metazoa</taxon>
        <taxon>Ecdysozoa</taxon>
        <taxon>Nematoda</taxon>
        <taxon>Chromadorea</taxon>
        <taxon>Rhabditida</taxon>
        <taxon>Tylenchina</taxon>
        <taxon>Tylenchomorpha</taxon>
        <taxon>Tylenchoidea</taxon>
        <taxon>Meloidogynidae</taxon>
        <taxon>Meloidogyninae</taxon>
        <taxon>Meloidogyne</taxon>
    </lineage>
</organism>
<evidence type="ECO:0000313" key="4">
    <source>
        <dbReference type="Proteomes" id="UP000580250"/>
    </source>
</evidence>
<dbReference type="OrthoDB" id="5866690at2759"/>
<dbReference type="InterPro" id="IPR002921">
    <property type="entry name" value="Fungal_lipase-type"/>
</dbReference>
<evidence type="ECO:0000259" key="2">
    <source>
        <dbReference type="Pfam" id="PF01764"/>
    </source>
</evidence>
<feature type="domain" description="Fungal lipase-type" evidence="2">
    <location>
        <begin position="20"/>
        <end position="128"/>
    </location>
</feature>
<name>A0A6V7XG54_MELEN</name>
<dbReference type="Pfam" id="PF01764">
    <property type="entry name" value="Lipase_3"/>
    <property type="match status" value="1"/>
</dbReference>
<dbReference type="GO" id="GO:0006629">
    <property type="term" value="P:lipid metabolic process"/>
    <property type="evidence" value="ECO:0007669"/>
    <property type="project" value="InterPro"/>
</dbReference>
<accession>A0A6V7XG54</accession>
<keyword evidence="1" id="KW-0812">Transmembrane</keyword>
<dbReference type="CDD" id="cd00741">
    <property type="entry name" value="Lipase"/>
    <property type="match status" value="1"/>
</dbReference>
<evidence type="ECO:0000256" key="1">
    <source>
        <dbReference type="SAM" id="Phobius"/>
    </source>
</evidence>
<keyword evidence="1" id="KW-0472">Membrane</keyword>
<dbReference type="AlphaFoldDB" id="A0A6V7XG54"/>
<gene>
    <name evidence="3" type="ORF">MENT_LOCUS51525</name>
</gene>
<dbReference type="InterPro" id="IPR029058">
    <property type="entry name" value="AB_hydrolase_fold"/>
</dbReference>
<feature type="transmembrane region" description="Helical" evidence="1">
    <location>
        <begin position="12"/>
        <end position="31"/>
    </location>
</feature>
<dbReference type="PANTHER" id="PTHR45908">
    <property type="entry name" value="PROTEIN CBG11750-RELATED"/>
    <property type="match status" value="1"/>
</dbReference>
<feature type="transmembrane region" description="Helical" evidence="1">
    <location>
        <begin position="55"/>
        <end position="75"/>
    </location>
</feature>
<keyword evidence="1" id="KW-1133">Transmembrane helix</keyword>
<proteinExistence type="predicted"/>
<dbReference type="Proteomes" id="UP000580250">
    <property type="component" value="Unassembled WGS sequence"/>
</dbReference>
<evidence type="ECO:0000313" key="3">
    <source>
        <dbReference type="EMBL" id="CAD2198233.1"/>
    </source>
</evidence>
<protein>
    <recommendedName>
        <fullName evidence="2">Fungal lipase-type domain-containing protein</fullName>
    </recommendedName>
</protein>
<reference evidence="3 4" key="1">
    <citation type="submission" date="2020-08" db="EMBL/GenBank/DDBJ databases">
        <authorList>
            <person name="Koutsovoulos G."/>
            <person name="Danchin GJ E."/>
        </authorList>
    </citation>
    <scope>NUCLEOTIDE SEQUENCE [LARGE SCALE GENOMIC DNA]</scope>
</reference>
<sequence length="195" mass="22498">MKFWRLYYFKKFFVLSVFGHGYVAFYFDNIFTQLDKKGVTETIVDLLRKHRGYELWITGHSLGGSLAALAAAKLVHIKAIPQDKVKLVTFGQPRTGDSGFAAAMDRELSFFNYRVVRARDLVVHVPPRTYEDYAHYRTEIFYDNDMKPGSAWKRCVGGDEDKDCANKYDLYYVSDHLTYFDRNVAKYGQSGCYGG</sequence>
<dbReference type="EMBL" id="CAJEWN010001536">
    <property type="protein sequence ID" value="CAD2198233.1"/>
    <property type="molecule type" value="Genomic_DNA"/>
</dbReference>